<keyword evidence="3" id="KW-1185">Reference proteome</keyword>
<evidence type="ECO:0000313" key="2">
    <source>
        <dbReference type="EMBL" id="MPC08869.1"/>
    </source>
</evidence>
<feature type="compositionally biased region" description="Gly residues" evidence="1">
    <location>
        <begin position="1"/>
        <end position="11"/>
    </location>
</feature>
<feature type="compositionally biased region" description="Basic and acidic residues" evidence="1">
    <location>
        <begin position="105"/>
        <end position="127"/>
    </location>
</feature>
<reference evidence="2 3" key="1">
    <citation type="submission" date="2019-05" db="EMBL/GenBank/DDBJ databases">
        <title>Another draft genome of Portunus trituberculatus and its Hox gene families provides insights of decapod evolution.</title>
        <authorList>
            <person name="Jeong J.-H."/>
            <person name="Song I."/>
            <person name="Kim S."/>
            <person name="Choi T."/>
            <person name="Kim D."/>
            <person name="Ryu S."/>
            <person name="Kim W."/>
        </authorList>
    </citation>
    <scope>NUCLEOTIDE SEQUENCE [LARGE SCALE GENOMIC DNA]</scope>
    <source>
        <tissue evidence="2">Muscle</tissue>
    </source>
</reference>
<dbReference type="Proteomes" id="UP000324222">
    <property type="component" value="Unassembled WGS sequence"/>
</dbReference>
<dbReference type="AlphaFoldDB" id="A0A5B7CHC6"/>
<accession>A0A5B7CHC6</accession>
<comment type="caution">
    <text evidence="2">The sequence shown here is derived from an EMBL/GenBank/DDBJ whole genome shotgun (WGS) entry which is preliminary data.</text>
</comment>
<feature type="compositionally biased region" description="Polar residues" evidence="1">
    <location>
        <begin position="34"/>
        <end position="46"/>
    </location>
</feature>
<evidence type="ECO:0000256" key="1">
    <source>
        <dbReference type="SAM" id="MobiDB-lite"/>
    </source>
</evidence>
<protein>
    <submittedName>
        <fullName evidence="2">Uncharacterized protein</fullName>
    </submittedName>
</protein>
<evidence type="ECO:0000313" key="3">
    <source>
        <dbReference type="Proteomes" id="UP000324222"/>
    </source>
</evidence>
<organism evidence="2 3">
    <name type="scientific">Portunus trituberculatus</name>
    <name type="common">Swimming crab</name>
    <name type="synonym">Neptunus trituberculatus</name>
    <dbReference type="NCBI Taxonomy" id="210409"/>
    <lineage>
        <taxon>Eukaryota</taxon>
        <taxon>Metazoa</taxon>
        <taxon>Ecdysozoa</taxon>
        <taxon>Arthropoda</taxon>
        <taxon>Crustacea</taxon>
        <taxon>Multicrustacea</taxon>
        <taxon>Malacostraca</taxon>
        <taxon>Eumalacostraca</taxon>
        <taxon>Eucarida</taxon>
        <taxon>Decapoda</taxon>
        <taxon>Pleocyemata</taxon>
        <taxon>Brachyura</taxon>
        <taxon>Eubrachyura</taxon>
        <taxon>Portunoidea</taxon>
        <taxon>Portunidae</taxon>
        <taxon>Portuninae</taxon>
        <taxon>Portunus</taxon>
    </lineage>
</organism>
<sequence length="127" mass="13306">MMAWRGAGGVQGSWWEGKRSRGAIHHRPIERASRYSSGSRVTSAGQASPKPLWVPASDKGPDALACGRLVARPDENNDLDEVTEKGGRGGTGGKPGHEISIMGEGEDKVTLEGRGGEEQKGEAGVKG</sequence>
<dbReference type="EMBL" id="VSRR010000047">
    <property type="protein sequence ID" value="MPC08869.1"/>
    <property type="molecule type" value="Genomic_DNA"/>
</dbReference>
<gene>
    <name evidence="2" type="ORF">E2C01_001464</name>
</gene>
<name>A0A5B7CHC6_PORTR</name>
<proteinExistence type="predicted"/>
<feature type="region of interest" description="Disordered" evidence="1">
    <location>
        <begin position="1"/>
        <end position="127"/>
    </location>
</feature>